<dbReference type="InterPro" id="IPR015168">
    <property type="entry name" value="SsuA/THI5"/>
</dbReference>
<dbReference type="InterPro" id="IPR027939">
    <property type="entry name" value="NMT1/THI5"/>
</dbReference>
<sequence>MDKRTFMRRTLRAAGALLGAAALQLAAPASASAHAEDKVTLLSNWYAQAEHGGFYQAVATGIYKKYGMDVTIKMGGPQVNNMQILVAGQADFSMGYDFTVMKGVEQGLPLVTVGTSFQSDLQGMMTHDDVSSLGGLKNKTILVAGSGQASWWPWLKSKYGYSDAQSKAYTFNLQPFFADPNIAQQAYPSSELFQADKAGMKSKFFLFARDGYPPYGTTIITLQKTVAAKPDLVQRFVKATAEGWKSYLQDPAPANALIKQDNKNMSDEQLAYAVAKLKELQVVTGGDAAKYGIGVMTDERWKQTYDVMVATGLLKAGTDYRKAYTTQFVKDMKVMP</sequence>
<proteinExistence type="predicted"/>
<dbReference type="EMBL" id="JABFMT010000018">
    <property type="protein sequence ID" value="NUU03221.1"/>
    <property type="molecule type" value="Genomic_DNA"/>
</dbReference>
<dbReference type="Proteomes" id="UP000536746">
    <property type="component" value="Unassembled WGS sequence"/>
</dbReference>
<name>A0ABX2M650_9BURK</name>
<gene>
    <name evidence="3" type="ORF">HNO84_16570</name>
</gene>
<dbReference type="SUPFAM" id="SSF53850">
    <property type="entry name" value="Periplasmic binding protein-like II"/>
    <property type="match status" value="1"/>
</dbReference>
<organism evidence="3 4">
    <name type="scientific">Herbaspirillum robiniae</name>
    <dbReference type="NCBI Taxonomy" id="2014887"/>
    <lineage>
        <taxon>Bacteria</taxon>
        <taxon>Pseudomonadati</taxon>
        <taxon>Pseudomonadota</taxon>
        <taxon>Betaproteobacteria</taxon>
        <taxon>Burkholderiales</taxon>
        <taxon>Oxalobacteraceae</taxon>
        <taxon>Herbaspirillum</taxon>
    </lineage>
</organism>
<dbReference type="Pfam" id="PF09084">
    <property type="entry name" value="NMT1"/>
    <property type="match status" value="1"/>
</dbReference>
<keyword evidence="1" id="KW-0732">Signal</keyword>
<accession>A0ABX2M650</accession>
<dbReference type="PANTHER" id="PTHR31528">
    <property type="entry name" value="4-AMINO-5-HYDROXYMETHYL-2-METHYLPYRIMIDINE PHOSPHATE SYNTHASE THI11-RELATED"/>
    <property type="match status" value="1"/>
</dbReference>
<reference evidence="3 4" key="1">
    <citation type="journal article" date="2020" name="Front. Plant Sci.">
        <title>Isolation of Rhizosphere Bacteria That Improve Quality and Water Stress Tolerance in Greenhouse Ornamentals.</title>
        <authorList>
            <person name="Nordstedt N.P."/>
            <person name="Jones M.L."/>
        </authorList>
    </citation>
    <scope>NUCLEOTIDE SEQUENCE [LARGE SCALE GENOMIC DNA]</scope>
    <source>
        <strain evidence="3 4">C6C2</strain>
    </source>
</reference>
<dbReference type="RefSeq" id="WP_079219218.1">
    <property type="nucleotide sequence ID" value="NZ_CP018845.1"/>
</dbReference>
<evidence type="ECO:0000256" key="1">
    <source>
        <dbReference type="SAM" id="SignalP"/>
    </source>
</evidence>
<feature type="chain" id="PRO_5045775590" evidence="1">
    <location>
        <begin position="36"/>
        <end position="336"/>
    </location>
</feature>
<comment type="caution">
    <text evidence="3">The sequence shown here is derived from an EMBL/GenBank/DDBJ whole genome shotgun (WGS) entry which is preliminary data.</text>
</comment>
<dbReference type="PANTHER" id="PTHR31528:SF3">
    <property type="entry name" value="THIAMINE BIOSYNTHESIS PROTEIN HI_0357-RELATED"/>
    <property type="match status" value="1"/>
</dbReference>
<protein>
    <submittedName>
        <fullName evidence="3">ABC transporter substrate-binding protein</fullName>
    </submittedName>
</protein>
<keyword evidence="4" id="KW-1185">Reference proteome</keyword>
<feature type="signal peptide" evidence="1">
    <location>
        <begin position="1"/>
        <end position="35"/>
    </location>
</feature>
<evidence type="ECO:0000313" key="3">
    <source>
        <dbReference type="EMBL" id="NUU03221.1"/>
    </source>
</evidence>
<dbReference type="Gene3D" id="3.40.190.10">
    <property type="entry name" value="Periplasmic binding protein-like II"/>
    <property type="match status" value="2"/>
</dbReference>
<dbReference type="InterPro" id="IPR006311">
    <property type="entry name" value="TAT_signal"/>
</dbReference>
<feature type="domain" description="SsuA/THI5-like" evidence="2">
    <location>
        <begin position="49"/>
        <end position="253"/>
    </location>
</feature>
<evidence type="ECO:0000259" key="2">
    <source>
        <dbReference type="Pfam" id="PF09084"/>
    </source>
</evidence>
<evidence type="ECO:0000313" key="4">
    <source>
        <dbReference type="Proteomes" id="UP000536746"/>
    </source>
</evidence>
<dbReference type="PROSITE" id="PS51318">
    <property type="entry name" value="TAT"/>
    <property type="match status" value="1"/>
</dbReference>